<dbReference type="Gene3D" id="3.30.450.40">
    <property type="match status" value="1"/>
</dbReference>
<protein>
    <submittedName>
        <fullName evidence="7">Transcriptional regulator of acetoin/glycerol metabolism</fullName>
    </submittedName>
</protein>
<dbReference type="InterPro" id="IPR029016">
    <property type="entry name" value="GAF-like_dom_sf"/>
</dbReference>
<keyword evidence="8" id="KW-1185">Reference proteome</keyword>
<dbReference type="Pfam" id="PF01590">
    <property type="entry name" value="GAF"/>
    <property type="match status" value="1"/>
</dbReference>
<accession>A0A4Q7L8C6</accession>
<dbReference type="GO" id="GO:0043565">
    <property type="term" value="F:sequence-specific DNA binding"/>
    <property type="evidence" value="ECO:0007669"/>
    <property type="project" value="InterPro"/>
</dbReference>
<dbReference type="SUPFAM" id="SSF46689">
    <property type="entry name" value="Homeodomain-like"/>
    <property type="match status" value="1"/>
</dbReference>
<dbReference type="PRINTS" id="PR01590">
    <property type="entry name" value="HTHFIS"/>
</dbReference>
<dbReference type="GO" id="GO:0005524">
    <property type="term" value="F:ATP binding"/>
    <property type="evidence" value="ECO:0007669"/>
    <property type="project" value="UniProtKB-KW"/>
</dbReference>
<dbReference type="Gene3D" id="1.10.8.60">
    <property type="match status" value="1"/>
</dbReference>
<dbReference type="InterPro" id="IPR058031">
    <property type="entry name" value="AAA_lid_NorR"/>
</dbReference>
<dbReference type="InterPro" id="IPR002078">
    <property type="entry name" value="Sigma_54_int"/>
</dbReference>
<gene>
    <name evidence="7" type="ORF">EV685_4088</name>
</gene>
<dbReference type="PROSITE" id="PS00676">
    <property type="entry name" value="SIGMA54_INTERACT_2"/>
    <property type="match status" value="1"/>
</dbReference>
<dbReference type="Pfam" id="PF25601">
    <property type="entry name" value="AAA_lid_14"/>
    <property type="match status" value="1"/>
</dbReference>
<dbReference type="SUPFAM" id="SSF55781">
    <property type="entry name" value="GAF domain-like"/>
    <property type="match status" value="1"/>
</dbReference>
<proteinExistence type="predicted"/>
<dbReference type="GO" id="GO:0006355">
    <property type="term" value="P:regulation of DNA-templated transcription"/>
    <property type="evidence" value="ECO:0007669"/>
    <property type="project" value="InterPro"/>
</dbReference>
<dbReference type="FunFam" id="3.40.50.300:FF:000006">
    <property type="entry name" value="DNA-binding transcriptional regulator NtrC"/>
    <property type="match status" value="1"/>
</dbReference>
<dbReference type="PANTHER" id="PTHR32071:SF77">
    <property type="entry name" value="TRANSCRIPTIONAL REGULATORY PROTEIN"/>
    <property type="match status" value="1"/>
</dbReference>
<name>A0A4Q7L8C6_9BURK</name>
<dbReference type="SUPFAM" id="SSF52540">
    <property type="entry name" value="P-loop containing nucleoside triphosphate hydrolases"/>
    <property type="match status" value="1"/>
</dbReference>
<keyword evidence="3" id="KW-0805">Transcription regulation</keyword>
<dbReference type="InterPro" id="IPR025943">
    <property type="entry name" value="Sigma_54_int_dom_ATP-bd_2"/>
</dbReference>
<dbReference type="InterPro" id="IPR027417">
    <property type="entry name" value="P-loop_NTPase"/>
</dbReference>
<dbReference type="InterPro" id="IPR003018">
    <property type="entry name" value="GAF"/>
</dbReference>
<keyword evidence="4" id="KW-0238">DNA-binding</keyword>
<keyword evidence="2" id="KW-0067">ATP-binding</keyword>
<sequence>MANNSHAHLVMAALEGRRPVQMPDVEPGVLASWMRSVTEHGLEPDRIVEPDVLTHAELQVRRAPIEEMSAYSSPEIDRLFQSLSDHAQVVMLSDAQGVVMHFRSASTVVDTCSNLRVLPGSVWNEEKQGTTGVGLCLREQKPLSVVMSEHFATKLAGLSCTVAPIFGAEGRLAGVLNVTAMRSTDHTLQAVVRQMVASSARRIENVFFDRRHVRARVLRLSRHDDFSDTAAEARLAVDESGRIIDATPNAARLLRSVSINGRARELPEQLIGRKFSAIVDAGHVERLLQDPLATLEGVNGRIHLRVTEPPRRAPVKVQDIDVAPRAARLAPQSAAPKVSTSKAATAPTLEEIVGHDEAMLERLRFAQRLHARGLPLLLQGETGSGKTQLARALHEDGPHRAGGFVSINCAAIPQELIESELFGHRPGAFTGAARQGSPGRLMGAHGGTLFLDEIGDMPLGLQGRLLQVLSEGEFVPVGATEPVQVRFALISASLRDLQALVQEGRFREDLYYRLSGATLALPPLRERTDLDQLVERAFARAATEAGVDDCPLGAAAMDVLRRHRWPGNIRELQHVAKFSVAINDDGVIGLSSLPASLREQVECAEPAEPLVGRKGGPASPPAVKRQVSDAESLLTLMERTGWNVSAAAAQLGISRATLHRRLNEFDVHRPRRQPH</sequence>
<dbReference type="Pfam" id="PF00158">
    <property type="entry name" value="Sigma54_activat"/>
    <property type="match status" value="1"/>
</dbReference>
<dbReference type="RefSeq" id="WP_165396880.1">
    <property type="nucleotide sequence ID" value="NZ_SGWV01000015.1"/>
</dbReference>
<dbReference type="CDD" id="cd00009">
    <property type="entry name" value="AAA"/>
    <property type="match status" value="1"/>
</dbReference>
<reference evidence="7 8" key="1">
    <citation type="submission" date="2019-02" db="EMBL/GenBank/DDBJ databases">
        <title>Genomic Encyclopedia of Type Strains, Phase IV (KMG-IV): sequencing the most valuable type-strain genomes for metagenomic binning, comparative biology and taxonomic classification.</title>
        <authorList>
            <person name="Goeker M."/>
        </authorList>
    </citation>
    <scope>NUCLEOTIDE SEQUENCE [LARGE SCALE GENOMIC DNA]</scope>
    <source>
        <strain evidence="7 8">DSM 10617</strain>
    </source>
</reference>
<evidence type="ECO:0000256" key="2">
    <source>
        <dbReference type="ARBA" id="ARBA00022840"/>
    </source>
</evidence>
<evidence type="ECO:0000313" key="8">
    <source>
        <dbReference type="Proteomes" id="UP000293433"/>
    </source>
</evidence>
<keyword evidence="1" id="KW-0547">Nucleotide-binding</keyword>
<dbReference type="Gene3D" id="1.10.10.60">
    <property type="entry name" value="Homeodomain-like"/>
    <property type="match status" value="1"/>
</dbReference>
<dbReference type="InterPro" id="IPR002197">
    <property type="entry name" value="HTH_Fis"/>
</dbReference>
<dbReference type="PROSITE" id="PS50045">
    <property type="entry name" value="SIGMA54_INTERACT_4"/>
    <property type="match status" value="1"/>
</dbReference>
<evidence type="ECO:0000256" key="1">
    <source>
        <dbReference type="ARBA" id="ARBA00022741"/>
    </source>
</evidence>
<comment type="caution">
    <text evidence="7">The sequence shown here is derived from an EMBL/GenBank/DDBJ whole genome shotgun (WGS) entry which is preliminary data.</text>
</comment>
<evidence type="ECO:0000259" key="6">
    <source>
        <dbReference type="PROSITE" id="PS50045"/>
    </source>
</evidence>
<dbReference type="PROSITE" id="PS00675">
    <property type="entry name" value="SIGMA54_INTERACT_1"/>
    <property type="match status" value="1"/>
</dbReference>
<keyword evidence="5" id="KW-0804">Transcription</keyword>
<evidence type="ECO:0000256" key="5">
    <source>
        <dbReference type="ARBA" id="ARBA00023163"/>
    </source>
</evidence>
<dbReference type="InterPro" id="IPR025662">
    <property type="entry name" value="Sigma_54_int_dom_ATP-bd_1"/>
</dbReference>
<dbReference type="Pfam" id="PF02954">
    <property type="entry name" value="HTH_8"/>
    <property type="match status" value="1"/>
</dbReference>
<dbReference type="InterPro" id="IPR009057">
    <property type="entry name" value="Homeodomain-like_sf"/>
</dbReference>
<dbReference type="AlphaFoldDB" id="A0A4Q7L8C6"/>
<organism evidence="7 8">
    <name type="scientific">Sphaerotilus mobilis</name>
    <dbReference type="NCBI Taxonomy" id="47994"/>
    <lineage>
        <taxon>Bacteria</taxon>
        <taxon>Pseudomonadati</taxon>
        <taxon>Pseudomonadota</taxon>
        <taxon>Betaproteobacteria</taxon>
        <taxon>Burkholderiales</taxon>
        <taxon>Sphaerotilaceae</taxon>
        <taxon>Sphaerotilus</taxon>
    </lineage>
</organism>
<evidence type="ECO:0000256" key="4">
    <source>
        <dbReference type="ARBA" id="ARBA00023125"/>
    </source>
</evidence>
<feature type="domain" description="Sigma-54 factor interaction" evidence="6">
    <location>
        <begin position="352"/>
        <end position="581"/>
    </location>
</feature>
<dbReference type="PROSITE" id="PS00688">
    <property type="entry name" value="SIGMA54_INTERACT_3"/>
    <property type="match status" value="1"/>
</dbReference>
<dbReference type="Proteomes" id="UP000293433">
    <property type="component" value="Unassembled WGS sequence"/>
</dbReference>
<evidence type="ECO:0000313" key="7">
    <source>
        <dbReference type="EMBL" id="RZS46669.1"/>
    </source>
</evidence>
<dbReference type="PANTHER" id="PTHR32071">
    <property type="entry name" value="TRANSCRIPTIONAL REGULATORY PROTEIN"/>
    <property type="match status" value="1"/>
</dbReference>
<dbReference type="SMART" id="SM00382">
    <property type="entry name" value="AAA"/>
    <property type="match status" value="1"/>
</dbReference>
<dbReference type="Gene3D" id="3.40.50.300">
    <property type="entry name" value="P-loop containing nucleotide triphosphate hydrolases"/>
    <property type="match status" value="1"/>
</dbReference>
<evidence type="ECO:0000256" key="3">
    <source>
        <dbReference type="ARBA" id="ARBA00023015"/>
    </source>
</evidence>
<dbReference type="EMBL" id="SGWV01000015">
    <property type="protein sequence ID" value="RZS46669.1"/>
    <property type="molecule type" value="Genomic_DNA"/>
</dbReference>
<dbReference type="InterPro" id="IPR025944">
    <property type="entry name" value="Sigma_54_int_dom_CS"/>
</dbReference>
<dbReference type="InterPro" id="IPR003593">
    <property type="entry name" value="AAA+_ATPase"/>
</dbReference>